<keyword evidence="12" id="KW-1185">Reference proteome</keyword>
<dbReference type="PANTHER" id="PTHR30582">
    <property type="entry name" value="L,D-TRANSPEPTIDASE"/>
    <property type="match status" value="1"/>
</dbReference>
<dbReference type="Proteomes" id="UP000319557">
    <property type="component" value="Chromosome"/>
</dbReference>
<keyword evidence="5 7" id="KW-0573">Peptidoglycan synthesis</keyword>
<dbReference type="SUPFAM" id="SSF141523">
    <property type="entry name" value="L,D-transpeptidase catalytic domain-like"/>
    <property type="match status" value="1"/>
</dbReference>
<evidence type="ECO:0000259" key="9">
    <source>
        <dbReference type="PROSITE" id="PS51782"/>
    </source>
</evidence>
<dbReference type="KEGG" id="ruv:EC9_18340"/>
<dbReference type="InterPro" id="IPR038063">
    <property type="entry name" value="Transpep_catalytic_dom"/>
</dbReference>
<dbReference type="InterPro" id="IPR036779">
    <property type="entry name" value="LysM_dom_sf"/>
</dbReference>
<dbReference type="GO" id="GO:0071972">
    <property type="term" value="F:peptidoglycan L,D-transpeptidase activity"/>
    <property type="evidence" value="ECO:0007669"/>
    <property type="project" value="TreeGrafter"/>
</dbReference>
<evidence type="ECO:0000256" key="6">
    <source>
        <dbReference type="ARBA" id="ARBA00023316"/>
    </source>
</evidence>
<dbReference type="Gene3D" id="3.10.350.10">
    <property type="entry name" value="LysM domain"/>
    <property type="match status" value="1"/>
</dbReference>
<reference evidence="11 12" key="1">
    <citation type="submission" date="2019-02" db="EMBL/GenBank/DDBJ databases">
        <title>Deep-cultivation of Planctomycetes and their phenomic and genomic characterization uncovers novel biology.</title>
        <authorList>
            <person name="Wiegand S."/>
            <person name="Jogler M."/>
            <person name="Boedeker C."/>
            <person name="Pinto D."/>
            <person name="Vollmers J."/>
            <person name="Rivas-Marin E."/>
            <person name="Kohn T."/>
            <person name="Peeters S.H."/>
            <person name="Heuer A."/>
            <person name="Rast P."/>
            <person name="Oberbeckmann S."/>
            <person name="Bunk B."/>
            <person name="Jeske O."/>
            <person name="Meyerdierks A."/>
            <person name="Storesund J.E."/>
            <person name="Kallscheuer N."/>
            <person name="Luecker S."/>
            <person name="Lage O.M."/>
            <person name="Pohl T."/>
            <person name="Merkel B.J."/>
            <person name="Hornburger P."/>
            <person name="Mueller R.-W."/>
            <person name="Bruemmer F."/>
            <person name="Labrenz M."/>
            <person name="Spormann A.M."/>
            <person name="Op den Camp H."/>
            <person name="Overmann J."/>
            <person name="Amann R."/>
            <person name="Jetten M.S.M."/>
            <person name="Mascher T."/>
            <person name="Medema M.H."/>
            <person name="Devos D.P."/>
            <person name="Kaster A.-K."/>
            <person name="Ovreas L."/>
            <person name="Rohde M."/>
            <person name="Galperin M.Y."/>
            <person name="Jogler C."/>
        </authorList>
    </citation>
    <scope>NUCLEOTIDE SEQUENCE [LARGE SCALE GENOMIC DNA]</scope>
    <source>
        <strain evidence="11 12">EC9</strain>
    </source>
</reference>
<comment type="pathway">
    <text evidence="1 7">Cell wall biogenesis; peptidoglycan biosynthesis.</text>
</comment>
<feature type="active site" description="Nucleophile" evidence="7">
    <location>
        <position position="419"/>
    </location>
</feature>
<comment type="similarity">
    <text evidence="2">Belongs to the YkuD family.</text>
</comment>
<evidence type="ECO:0000256" key="8">
    <source>
        <dbReference type="SAM" id="MobiDB-lite"/>
    </source>
</evidence>
<dbReference type="OrthoDB" id="9787225at2"/>
<evidence type="ECO:0000313" key="12">
    <source>
        <dbReference type="Proteomes" id="UP000319557"/>
    </source>
</evidence>
<keyword evidence="4 7" id="KW-0133">Cell shape</keyword>
<keyword evidence="6 7" id="KW-0961">Cell wall biogenesis/degradation</keyword>
<dbReference type="InterPro" id="IPR050979">
    <property type="entry name" value="LD-transpeptidase"/>
</dbReference>
<feature type="domain" description="L,D-TPase catalytic" evidence="10">
    <location>
        <begin position="325"/>
        <end position="443"/>
    </location>
</feature>
<sequence length="444" mass="46183">MQTIKTAVVTVLLLVVLYGAYVAINTPPVMMPDELQALVEQDGLQIDDGAIDVPEIEVPPFGDSFGGTISSTQEGVVASLSSEPESDAATASSDPLNSLPPLDFGSDPAAPPAETNDDPSAAPLMTLALPKPEDQGPAVQADPGQDYPETPMAGLSLSGPSGTSQDELKLPETPQPAEASLSDSAGGFQMPSDPSASPTETPAAESPSSDSAAGIDNAIQTADRQVAAGELREALFTLSLFYGSPDLTAEQTAQLMPRLNALAGEVVYSQRHLVESAYRVQPGDTLQSIASTRRVPVQVLANINGITDPASLVPGTELKVFTGPFRAEIDLSNSKLALFLGDLYAGSFAVKTGTSPAPVEGTFAIQAKQKARAYYGMDGTTFAAGDPRNPYGEFWIDLGDRLSIHGSPSMQPGVSGLGCIQMNTADARDIYGILSEGSSVTIRR</sequence>
<dbReference type="EC" id="2.-.-.-" evidence="11"/>
<evidence type="ECO:0000256" key="2">
    <source>
        <dbReference type="ARBA" id="ARBA00005992"/>
    </source>
</evidence>
<dbReference type="InterPro" id="IPR018392">
    <property type="entry name" value="LysM"/>
</dbReference>
<proteinExistence type="inferred from homology"/>
<evidence type="ECO:0000256" key="5">
    <source>
        <dbReference type="ARBA" id="ARBA00022984"/>
    </source>
</evidence>
<name>A0A517LYE8_9BACT</name>
<feature type="active site" description="Proton donor/acceptor" evidence="7">
    <location>
        <position position="405"/>
    </location>
</feature>
<dbReference type="GO" id="GO:0071555">
    <property type="term" value="P:cell wall organization"/>
    <property type="evidence" value="ECO:0007669"/>
    <property type="project" value="UniProtKB-UniRule"/>
</dbReference>
<feature type="compositionally biased region" description="Polar residues" evidence="8">
    <location>
        <begin position="67"/>
        <end position="96"/>
    </location>
</feature>
<dbReference type="Gene3D" id="2.40.440.10">
    <property type="entry name" value="L,D-transpeptidase catalytic domain-like"/>
    <property type="match status" value="1"/>
</dbReference>
<evidence type="ECO:0000313" key="11">
    <source>
        <dbReference type="EMBL" id="QDS87655.1"/>
    </source>
</evidence>
<accession>A0A517LYE8</accession>
<dbReference type="PROSITE" id="PS52029">
    <property type="entry name" value="LD_TPASE"/>
    <property type="match status" value="1"/>
</dbReference>
<dbReference type="RefSeq" id="WP_145344164.1">
    <property type="nucleotide sequence ID" value="NZ_CP036261.1"/>
</dbReference>
<dbReference type="GO" id="GO:0005576">
    <property type="term" value="C:extracellular region"/>
    <property type="evidence" value="ECO:0007669"/>
    <property type="project" value="TreeGrafter"/>
</dbReference>
<dbReference type="Pfam" id="PF03734">
    <property type="entry name" value="YkuD"/>
    <property type="match status" value="1"/>
</dbReference>
<dbReference type="GO" id="GO:0016740">
    <property type="term" value="F:transferase activity"/>
    <property type="evidence" value="ECO:0007669"/>
    <property type="project" value="UniProtKB-KW"/>
</dbReference>
<dbReference type="SMART" id="SM00257">
    <property type="entry name" value="LysM"/>
    <property type="match status" value="1"/>
</dbReference>
<organism evidence="11 12">
    <name type="scientific">Rosistilla ulvae</name>
    <dbReference type="NCBI Taxonomy" id="1930277"/>
    <lineage>
        <taxon>Bacteria</taxon>
        <taxon>Pseudomonadati</taxon>
        <taxon>Planctomycetota</taxon>
        <taxon>Planctomycetia</taxon>
        <taxon>Pirellulales</taxon>
        <taxon>Pirellulaceae</taxon>
        <taxon>Rosistilla</taxon>
    </lineage>
</organism>
<dbReference type="InterPro" id="IPR005490">
    <property type="entry name" value="LD_TPept_cat_dom"/>
</dbReference>
<dbReference type="SUPFAM" id="SSF54106">
    <property type="entry name" value="LysM domain"/>
    <property type="match status" value="1"/>
</dbReference>
<dbReference type="PROSITE" id="PS51782">
    <property type="entry name" value="LYSM"/>
    <property type="match status" value="1"/>
</dbReference>
<gene>
    <name evidence="11" type="primary">ykuD</name>
    <name evidence="11" type="ORF">EC9_18340</name>
</gene>
<dbReference type="GO" id="GO:0008360">
    <property type="term" value="P:regulation of cell shape"/>
    <property type="evidence" value="ECO:0007669"/>
    <property type="project" value="UniProtKB-UniRule"/>
</dbReference>
<evidence type="ECO:0000256" key="1">
    <source>
        <dbReference type="ARBA" id="ARBA00004752"/>
    </source>
</evidence>
<dbReference type="CDD" id="cd16913">
    <property type="entry name" value="YkuD_like"/>
    <property type="match status" value="1"/>
</dbReference>
<protein>
    <submittedName>
        <fullName evidence="11">L,D-transpeptidase YkuD</fullName>
        <ecNumber evidence="11">2.-.-.-</ecNumber>
    </submittedName>
</protein>
<dbReference type="Pfam" id="PF01476">
    <property type="entry name" value="LysM"/>
    <property type="match status" value="1"/>
</dbReference>
<dbReference type="EMBL" id="CP036261">
    <property type="protein sequence ID" value="QDS87655.1"/>
    <property type="molecule type" value="Genomic_DNA"/>
</dbReference>
<keyword evidence="3 11" id="KW-0808">Transferase</keyword>
<evidence type="ECO:0000256" key="3">
    <source>
        <dbReference type="ARBA" id="ARBA00022679"/>
    </source>
</evidence>
<dbReference type="AlphaFoldDB" id="A0A517LYE8"/>
<dbReference type="UniPathway" id="UPA00219"/>
<evidence type="ECO:0000256" key="7">
    <source>
        <dbReference type="PROSITE-ProRule" id="PRU01373"/>
    </source>
</evidence>
<dbReference type="GO" id="GO:0018104">
    <property type="term" value="P:peptidoglycan-protein cross-linking"/>
    <property type="evidence" value="ECO:0007669"/>
    <property type="project" value="TreeGrafter"/>
</dbReference>
<feature type="compositionally biased region" description="Low complexity" evidence="8">
    <location>
        <begin position="202"/>
        <end position="213"/>
    </location>
</feature>
<evidence type="ECO:0000259" key="10">
    <source>
        <dbReference type="PROSITE" id="PS52029"/>
    </source>
</evidence>
<evidence type="ECO:0000256" key="4">
    <source>
        <dbReference type="ARBA" id="ARBA00022960"/>
    </source>
</evidence>
<dbReference type="CDD" id="cd00118">
    <property type="entry name" value="LysM"/>
    <property type="match status" value="1"/>
</dbReference>
<feature type="region of interest" description="Disordered" evidence="8">
    <location>
        <begin position="61"/>
        <end position="213"/>
    </location>
</feature>
<feature type="domain" description="LysM" evidence="9">
    <location>
        <begin position="276"/>
        <end position="320"/>
    </location>
</feature>